<gene>
    <name evidence="2" type="ORF">COO20_10405</name>
</gene>
<accession>A0A2N3KTU7</accession>
<evidence type="ECO:0000313" key="3">
    <source>
        <dbReference type="Proteomes" id="UP000233597"/>
    </source>
</evidence>
<comment type="caution">
    <text evidence="2">The sequence shown here is derived from an EMBL/GenBank/DDBJ whole genome shotgun (WGS) entry which is preliminary data.</text>
</comment>
<name>A0A2N3KTU7_9PROT</name>
<dbReference type="EMBL" id="NWTK01000006">
    <property type="protein sequence ID" value="PKR53975.1"/>
    <property type="molecule type" value="Genomic_DNA"/>
</dbReference>
<protein>
    <submittedName>
        <fullName evidence="2">Uncharacterized protein</fullName>
    </submittedName>
</protein>
<evidence type="ECO:0000256" key="1">
    <source>
        <dbReference type="SAM" id="Phobius"/>
    </source>
</evidence>
<dbReference type="RefSeq" id="WP_101266262.1">
    <property type="nucleotide sequence ID" value="NZ_NWTK01000006.1"/>
</dbReference>
<dbReference type="AlphaFoldDB" id="A0A2N3KTU7"/>
<dbReference type="OrthoDB" id="6205959at2"/>
<evidence type="ECO:0000313" key="2">
    <source>
        <dbReference type="EMBL" id="PKR53975.1"/>
    </source>
</evidence>
<feature type="transmembrane region" description="Helical" evidence="1">
    <location>
        <begin position="187"/>
        <end position="207"/>
    </location>
</feature>
<feature type="transmembrane region" description="Helical" evidence="1">
    <location>
        <begin position="213"/>
        <end position="232"/>
    </location>
</feature>
<keyword evidence="1" id="KW-1133">Transmembrane helix</keyword>
<organism evidence="2 3">
    <name type="scientific">Thalassospira marina</name>
    <dbReference type="NCBI Taxonomy" id="2048283"/>
    <lineage>
        <taxon>Bacteria</taxon>
        <taxon>Pseudomonadati</taxon>
        <taxon>Pseudomonadota</taxon>
        <taxon>Alphaproteobacteria</taxon>
        <taxon>Rhodospirillales</taxon>
        <taxon>Thalassospiraceae</taxon>
        <taxon>Thalassospira</taxon>
    </lineage>
</organism>
<reference evidence="2 3" key="1">
    <citation type="submission" date="2017-09" db="EMBL/GenBank/DDBJ databases">
        <title>Biodiversity and function of Thalassospira species in the particle-attached aromatic-hydrocarbon-degrading consortia from the surface seawater of the South China Sea.</title>
        <authorList>
            <person name="Dong C."/>
            <person name="Liu R."/>
            <person name="Shao Z."/>
        </authorList>
    </citation>
    <scope>NUCLEOTIDE SEQUENCE [LARGE SCALE GENOMIC DNA]</scope>
    <source>
        <strain evidence="2 3">CSC1P2</strain>
    </source>
</reference>
<sequence>MNTPEGKNIILSNKAMERISNFNFLAFGMALFLLFPIFPLLMTLEKYDIASETTLYKLTFIKLITYIVYAIIIRQKFFKNRNPLTVYLITFPLHFRTFYICSISCFIMASANWPVLVLVSLGWALSEAIHFHDINSTKNEKIKKAFKTKFQNSADGKIHFTPGDDGAEKILKTKHPRIIEIIDKTTSLGGGILVLFGPLIFSTSFLYRNNFEPRYIIAGTLAFFMGMGFRTFRTRASINMRAIALKKKGYF</sequence>
<feature type="transmembrane region" description="Helical" evidence="1">
    <location>
        <begin position="21"/>
        <end position="42"/>
    </location>
</feature>
<keyword evidence="1" id="KW-0812">Transmembrane</keyword>
<proteinExistence type="predicted"/>
<feature type="transmembrane region" description="Helical" evidence="1">
    <location>
        <begin position="54"/>
        <end position="72"/>
    </location>
</feature>
<keyword evidence="1" id="KW-0472">Membrane</keyword>
<dbReference type="Proteomes" id="UP000233597">
    <property type="component" value="Unassembled WGS sequence"/>
</dbReference>